<keyword evidence="1" id="KW-0812">Transmembrane</keyword>
<feature type="transmembrane region" description="Helical" evidence="1">
    <location>
        <begin position="360"/>
        <end position="379"/>
    </location>
</feature>
<dbReference type="EMBL" id="CADCXV010000727">
    <property type="protein sequence ID" value="CAB0033863.1"/>
    <property type="molecule type" value="Genomic_DNA"/>
</dbReference>
<name>A0A6H5I7B6_9HYME</name>
<accession>A0A6H5I7B6</accession>
<gene>
    <name evidence="2" type="ORF">TBRA_LOCUS5761</name>
</gene>
<evidence type="ECO:0000313" key="2">
    <source>
        <dbReference type="EMBL" id="CAB0033863.1"/>
    </source>
</evidence>
<feature type="transmembrane region" description="Helical" evidence="1">
    <location>
        <begin position="37"/>
        <end position="57"/>
    </location>
</feature>
<sequence length="394" mass="46312">NSAHITTHSDSPLPSVGSSLLTYTSPRLFAVVHASRYIYLTGILPKLLFVIFFKPYFLMEDCMYFHRRSGSRAERRHYASSCCYCTARIWCRYARQRRDRRLRRRRRRCGCLNYAWTWLTYNVYCLLDDECVQILFYKPSAGNFLYLYTPPPLTPRRRPCCSLYCYNHLTIPSVLHSTLLHTLWSWSPSCWPTITAGSLLPARINSTTYAYFLEFFINPLSRIKQYFDYLKIGRATLHKIELGPPSAIYHKVSKIGYEGSEFSSFNNYDIIVRRESWHSGSRQCCNVYSGPRNRSNTNLSKHGLIYIYISISQSYQMRAQVFFLYLYIRHFLFVNGCTVRFVFLRIISYILSTRNNHMKVLLIESSAVNIALFLFIYIINMYNETATRKTNGSE</sequence>
<dbReference type="AlphaFoldDB" id="A0A6H5I7B6"/>
<reference evidence="2 3" key="1">
    <citation type="submission" date="2020-02" db="EMBL/GenBank/DDBJ databases">
        <authorList>
            <person name="Ferguson B K."/>
        </authorList>
    </citation>
    <scope>NUCLEOTIDE SEQUENCE [LARGE SCALE GENOMIC DNA]</scope>
</reference>
<keyword evidence="3" id="KW-1185">Reference proteome</keyword>
<feature type="transmembrane region" description="Helical" evidence="1">
    <location>
        <begin position="322"/>
        <end position="348"/>
    </location>
</feature>
<proteinExistence type="predicted"/>
<organism evidence="2 3">
    <name type="scientific">Trichogramma brassicae</name>
    <dbReference type="NCBI Taxonomy" id="86971"/>
    <lineage>
        <taxon>Eukaryota</taxon>
        <taxon>Metazoa</taxon>
        <taxon>Ecdysozoa</taxon>
        <taxon>Arthropoda</taxon>
        <taxon>Hexapoda</taxon>
        <taxon>Insecta</taxon>
        <taxon>Pterygota</taxon>
        <taxon>Neoptera</taxon>
        <taxon>Endopterygota</taxon>
        <taxon>Hymenoptera</taxon>
        <taxon>Apocrita</taxon>
        <taxon>Proctotrupomorpha</taxon>
        <taxon>Chalcidoidea</taxon>
        <taxon>Trichogrammatidae</taxon>
        <taxon>Trichogramma</taxon>
    </lineage>
</organism>
<keyword evidence="1" id="KW-1133">Transmembrane helix</keyword>
<keyword evidence="1" id="KW-0472">Membrane</keyword>
<evidence type="ECO:0000313" key="3">
    <source>
        <dbReference type="Proteomes" id="UP000479190"/>
    </source>
</evidence>
<evidence type="ECO:0000256" key="1">
    <source>
        <dbReference type="SAM" id="Phobius"/>
    </source>
</evidence>
<feature type="non-terminal residue" evidence="2">
    <location>
        <position position="1"/>
    </location>
</feature>
<protein>
    <submittedName>
        <fullName evidence="2">Uncharacterized protein</fullName>
    </submittedName>
</protein>
<dbReference type="Proteomes" id="UP000479190">
    <property type="component" value="Unassembled WGS sequence"/>
</dbReference>